<dbReference type="Gene3D" id="2.30.30.40">
    <property type="entry name" value="SH3 Domains"/>
    <property type="match status" value="1"/>
</dbReference>
<dbReference type="FunFam" id="1.25.40.410:FF:000003">
    <property type="entry name" value="Dedicator of cytokinesis protein 4"/>
    <property type="match status" value="1"/>
</dbReference>
<evidence type="ECO:0000256" key="2">
    <source>
        <dbReference type="ARBA" id="ARBA00022443"/>
    </source>
</evidence>
<dbReference type="GO" id="GO:0007264">
    <property type="term" value="P:small GTPase-mediated signal transduction"/>
    <property type="evidence" value="ECO:0007669"/>
    <property type="project" value="InterPro"/>
</dbReference>
<dbReference type="InterPro" id="IPR001452">
    <property type="entry name" value="SH3_domain"/>
</dbReference>
<dbReference type="SMART" id="SM00326">
    <property type="entry name" value="SH3"/>
    <property type="match status" value="1"/>
</dbReference>
<keyword evidence="2 6" id="KW-0728">SH3 domain</keyword>
<gene>
    <name evidence="12" type="primary">Dper\GL24194</name>
    <name evidence="12" type="ORF">Dper_GL24194</name>
</gene>
<dbReference type="InterPro" id="IPR042455">
    <property type="entry name" value="DOCK_N_sub1"/>
</dbReference>
<dbReference type="InterPro" id="IPR027007">
    <property type="entry name" value="C2_DOCK-type_domain"/>
</dbReference>
<reference evidence="12 13" key="1">
    <citation type="journal article" date="2007" name="Nature">
        <title>Evolution of genes and genomes on the Drosophila phylogeny.</title>
        <authorList>
            <consortium name="Drosophila 12 Genomes Consortium"/>
            <person name="Clark A.G."/>
            <person name="Eisen M.B."/>
            <person name="Smith D.R."/>
            <person name="Bergman C.M."/>
            <person name="Oliver B."/>
            <person name="Markow T.A."/>
            <person name="Kaufman T.C."/>
            <person name="Kellis M."/>
            <person name="Gelbart W."/>
            <person name="Iyer V.N."/>
            <person name="Pollard D.A."/>
            <person name="Sackton T.B."/>
            <person name="Larracuente A.M."/>
            <person name="Singh N.D."/>
            <person name="Abad J.P."/>
            <person name="Abt D.N."/>
            <person name="Adryan B."/>
            <person name="Aguade M."/>
            <person name="Akashi H."/>
            <person name="Anderson W.W."/>
            <person name="Aquadro C.F."/>
            <person name="Ardell D.H."/>
            <person name="Arguello R."/>
            <person name="Artieri C.G."/>
            <person name="Barbash D.A."/>
            <person name="Barker D."/>
            <person name="Barsanti P."/>
            <person name="Batterham P."/>
            <person name="Batzoglou S."/>
            <person name="Begun D."/>
            <person name="Bhutkar A."/>
            <person name="Blanco E."/>
            <person name="Bosak S.A."/>
            <person name="Bradley R.K."/>
            <person name="Brand A.D."/>
            <person name="Brent M.R."/>
            <person name="Brooks A.N."/>
            <person name="Brown R.H."/>
            <person name="Butlin R.K."/>
            <person name="Caggese C."/>
            <person name="Calvi B.R."/>
            <person name="Bernardo de Carvalho A."/>
            <person name="Caspi A."/>
            <person name="Castrezana S."/>
            <person name="Celniker S.E."/>
            <person name="Chang J.L."/>
            <person name="Chapple C."/>
            <person name="Chatterji S."/>
            <person name="Chinwalla A."/>
            <person name="Civetta A."/>
            <person name="Clifton S.W."/>
            <person name="Comeron J.M."/>
            <person name="Costello J.C."/>
            <person name="Coyne J.A."/>
            <person name="Daub J."/>
            <person name="David R.G."/>
            <person name="Delcher A.L."/>
            <person name="Delehaunty K."/>
            <person name="Do C.B."/>
            <person name="Ebling H."/>
            <person name="Edwards K."/>
            <person name="Eickbush T."/>
            <person name="Evans J.D."/>
            <person name="Filipski A."/>
            <person name="Findeiss S."/>
            <person name="Freyhult E."/>
            <person name="Fulton L."/>
            <person name="Fulton R."/>
            <person name="Garcia A.C."/>
            <person name="Gardiner A."/>
            <person name="Garfield D.A."/>
            <person name="Garvin B.E."/>
            <person name="Gibson G."/>
            <person name="Gilbert D."/>
            <person name="Gnerre S."/>
            <person name="Godfrey J."/>
            <person name="Good R."/>
            <person name="Gotea V."/>
            <person name="Gravely B."/>
            <person name="Greenberg A.J."/>
            <person name="Griffiths-Jones S."/>
            <person name="Gross S."/>
            <person name="Guigo R."/>
            <person name="Gustafson E.A."/>
            <person name="Haerty W."/>
            <person name="Hahn M.W."/>
            <person name="Halligan D.L."/>
            <person name="Halpern A.L."/>
            <person name="Halter G.M."/>
            <person name="Han M.V."/>
            <person name="Heger A."/>
            <person name="Hillier L."/>
            <person name="Hinrichs A.S."/>
            <person name="Holmes I."/>
            <person name="Hoskins R.A."/>
            <person name="Hubisz M.J."/>
            <person name="Hultmark D."/>
            <person name="Huntley M.A."/>
            <person name="Jaffe D.B."/>
            <person name="Jagadeeshan S."/>
            <person name="Jeck W.R."/>
            <person name="Johnson J."/>
            <person name="Jones C.D."/>
            <person name="Jordan W.C."/>
            <person name="Karpen G.H."/>
            <person name="Kataoka E."/>
            <person name="Keightley P.D."/>
            <person name="Kheradpour P."/>
            <person name="Kirkness E.F."/>
            <person name="Koerich L.B."/>
            <person name="Kristiansen K."/>
            <person name="Kudrna D."/>
            <person name="Kulathinal R.J."/>
            <person name="Kumar S."/>
            <person name="Kwok R."/>
            <person name="Lander E."/>
            <person name="Langley C.H."/>
            <person name="Lapoint R."/>
            <person name="Lazzaro B.P."/>
            <person name="Lee S.J."/>
            <person name="Levesque L."/>
            <person name="Li R."/>
            <person name="Lin C.F."/>
            <person name="Lin M.F."/>
            <person name="Lindblad-Toh K."/>
            <person name="Llopart A."/>
            <person name="Long M."/>
            <person name="Low L."/>
            <person name="Lozovsky E."/>
            <person name="Lu J."/>
            <person name="Luo M."/>
            <person name="Machado C.A."/>
            <person name="Makalowski W."/>
            <person name="Marzo M."/>
            <person name="Matsuda M."/>
            <person name="Matzkin L."/>
            <person name="McAllister B."/>
            <person name="McBride C.S."/>
            <person name="McKernan B."/>
            <person name="McKernan K."/>
            <person name="Mendez-Lago M."/>
            <person name="Minx P."/>
            <person name="Mollenhauer M.U."/>
            <person name="Montooth K."/>
            <person name="Mount S.M."/>
            <person name="Mu X."/>
            <person name="Myers E."/>
            <person name="Negre B."/>
            <person name="Newfeld S."/>
            <person name="Nielsen R."/>
            <person name="Noor M.A."/>
            <person name="O'Grady P."/>
            <person name="Pachter L."/>
            <person name="Papaceit M."/>
            <person name="Parisi M.J."/>
            <person name="Parisi M."/>
            <person name="Parts L."/>
            <person name="Pedersen J.S."/>
            <person name="Pesole G."/>
            <person name="Phillippy A.M."/>
            <person name="Ponting C.P."/>
            <person name="Pop M."/>
            <person name="Porcelli D."/>
            <person name="Powell J.R."/>
            <person name="Prohaska S."/>
            <person name="Pruitt K."/>
            <person name="Puig M."/>
            <person name="Quesneville H."/>
            <person name="Ram K.R."/>
            <person name="Rand D."/>
            <person name="Rasmussen M.D."/>
            <person name="Reed L.K."/>
            <person name="Reenan R."/>
            <person name="Reily A."/>
            <person name="Remington K.A."/>
            <person name="Rieger T.T."/>
            <person name="Ritchie M.G."/>
            <person name="Robin C."/>
            <person name="Rogers Y.H."/>
            <person name="Rohde C."/>
            <person name="Rozas J."/>
            <person name="Rubenfield M.J."/>
            <person name="Ruiz A."/>
            <person name="Russo S."/>
            <person name="Salzberg S.L."/>
            <person name="Sanchez-Gracia A."/>
            <person name="Saranga D.J."/>
            <person name="Sato H."/>
            <person name="Schaeffer S.W."/>
            <person name="Schatz M.C."/>
            <person name="Schlenke T."/>
            <person name="Schwartz R."/>
            <person name="Segarra C."/>
            <person name="Singh R.S."/>
            <person name="Sirot L."/>
            <person name="Sirota M."/>
            <person name="Sisneros N.B."/>
            <person name="Smith C.D."/>
            <person name="Smith T.F."/>
            <person name="Spieth J."/>
            <person name="Stage D.E."/>
            <person name="Stark A."/>
            <person name="Stephan W."/>
            <person name="Strausberg R.L."/>
            <person name="Strempel S."/>
            <person name="Sturgill D."/>
            <person name="Sutton G."/>
            <person name="Sutton G.G."/>
            <person name="Tao W."/>
            <person name="Teichmann S."/>
            <person name="Tobari Y.N."/>
            <person name="Tomimura Y."/>
            <person name="Tsolas J.M."/>
            <person name="Valente V.L."/>
            <person name="Venter E."/>
            <person name="Venter J.C."/>
            <person name="Vicario S."/>
            <person name="Vieira F.G."/>
            <person name="Vilella A.J."/>
            <person name="Villasante A."/>
            <person name="Walenz B."/>
            <person name="Wang J."/>
            <person name="Wasserman M."/>
            <person name="Watts T."/>
            <person name="Wilson D."/>
            <person name="Wilson R.K."/>
            <person name="Wing R.A."/>
            <person name="Wolfner M.F."/>
            <person name="Wong A."/>
            <person name="Wong G.K."/>
            <person name="Wu C.I."/>
            <person name="Wu G."/>
            <person name="Yamamoto D."/>
            <person name="Yang H.P."/>
            <person name="Yang S.P."/>
            <person name="Yorke J.A."/>
            <person name="Yoshida K."/>
            <person name="Zdobnov E."/>
            <person name="Zhang P."/>
            <person name="Zhang Y."/>
            <person name="Zimin A.V."/>
            <person name="Baldwin J."/>
            <person name="Abdouelleil A."/>
            <person name="Abdulkadir J."/>
            <person name="Abebe A."/>
            <person name="Abera B."/>
            <person name="Abreu J."/>
            <person name="Acer S.C."/>
            <person name="Aftuck L."/>
            <person name="Alexander A."/>
            <person name="An P."/>
            <person name="Anderson E."/>
            <person name="Anderson S."/>
            <person name="Arachi H."/>
            <person name="Azer M."/>
            <person name="Bachantsang P."/>
            <person name="Barry A."/>
            <person name="Bayul T."/>
            <person name="Berlin A."/>
            <person name="Bessette D."/>
            <person name="Bloom T."/>
            <person name="Blye J."/>
            <person name="Boguslavskiy L."/>
            <person name="Bonnet C."/>
            <person name="Boukhgalter B."/>
            <person name="Bourzgui I."/>
            <person name="Brown A."/>
            <person name="Cahill P."/>
            <person name="Channer S."/>
            <person name="Cheshatsang Y."/>
            <person name="Chuda L."/>
            <person name="Citroen M."/>
            <person name="Collymore A."/>
            <person name="Cooke P."/>
            <person name="Costello M."/>
            <person name="D'Aco K."/>
            <person name="Daza R."/>
            <person name="De Haan G."/>
            <person name="DeGray S."/>
            <person name="DeMaso C."/>
            <person name="Dhargay N."/>
            <person name="Dooley K."/>
            <person name="Dooley E."/>
            <person name="Doricent M."/>
            <person name="Dorje P."/>
            <person name="Dorjee K."/>
            <person name="Dupes A."/>
            <person name="Elong R."/>
            <person name="Falk J."/>
            <person name="Farina A."/>
            <person name="Faro S."/>
            <person name="Ferguson D."/>
            <person name="Fisher S."/>
            <person name="Foley C.D."/>
            <person name="Franke A."/>
            <person name="Friedrich D."/>
            <person name="Gadbois L."/>
            <person name="Gearin G."/>
            <person name="Gearin C.R."/>
            <person name="Giannoukos G."/>
            <person name="Goode T."/>
            <person name="Graham J."/>
            <person name="Grandbois E."/>
            <person name="Grewal S."/>
            <person name="Gyaltsen K."/>
            <person name="Hafez N."/>
            <person name="Hagos B."/>
            <person name="Hall J."/>
            <person name="Henson C."/>
            <person name="Hollinger A."/>
            <person name="Honan T."/>
            <person name="Huard M.D."/>
            <person name="Hughes L."/>
            <person name="Hurhula B."/>
            <person name="Husby M.E."/>
            <person name="Kamat A."/>
            <person name="Kanga B."/>
            <person name="Kashin S."/>
            <person name="Khazanovich D."/>
            <person name="Kisner P."/>
            <person name="Lance K."/>
            <person name="Lara M."/>
            <person name="Lee W."/>
            <person name="Lennon N."/>
            <person name="Letendre F."/>
            <person name="LeVine R."/>
            <person name="Lipovsky A."/>
            <person name="Liu X."/>
            <person name="Liu J."/>
            <person name="Liu S."/>
            <person name="Lokyitsang T."/>
            <person name="Lokyitsang Y."/>
            <person name="Lubonja R."/>
            <person name="Lui A."/>
            <person name="MacDonald P."/>
            <person name="Magnisalis V."/>
            <person name="Maru K."/>
            <person name="Matthews C."/>
            <person name="McCusker W."/>
            <person name="McDonough S."/>
            <person name="Mehta T."/>
            <person name="Meldrim J."/>
            <person name="Meneus L."/>
            <person name="Mihai O."/>
            <person name="Mihalev A."/>
            <person name="Mihova T."/>
            <person name="Mittelman R."/>
            <person name="Mlenga V."/>
            <person name="Montmayeur A."/>
            <person name="Mulrain L."/>
            <person name="Navidi A."/>
            <person name="Naylor J."/>
            <person name="Negash T."/>
            <person name="Nguyen T."/>
            <person name="Nguyen N."/>
            <person name="Nicol R."/>
            <person name="Norbu C."/>
            <person name="Norbu N."/>
            <person name="Novod N."/>
            <person name="O'Neill B."/>
            <person name="Osman S."/>
            <person name="Markiewicz E."/>
            <person name="Oyono O.L."/>
            <person name="Patti C."/>
            <person name="Phunkhang P."/>
            <person name="Pierre F."/>
            <person name="Priest M."/>
            <person name="Raghuraman S."/>
            <person name="Rege F."/>
            <person name="Reyes R."/>
            <person name="Rise C."/>
            <person name="Rogov P."/>
            <person name="Ross K."/>
            <person name="Ryan E."/>
            <person name="Settipalli S."/>
            <person name="Shea T."/>
            <person name="Sherpa N."/>
            <person name="Shi L."/>
            <person name="Shih D."/>
            <person name="Sparrow T."/>
            <person name="Spaulding J."/>
            <person name="Stalker J."/>
            <person name="Stange-Thomann N."/>
            <person name="Stavropoulos S."/>
            <person name="Stone C."/>
            <person name="Strader C."/>
            <person name="Tesfaye S."/>
            <person name="Thomson T."/>
            <person name="Thoulutsang Y."/>
            <person name="Thoulutsang D."/>
            <person name="Topham K."/>
            <person name="Topping I."/>
            <person name="Tsamla T."/>
            <person name="Vassiliev H."/>
            <person name="Vo A."/>
            <person name="Wangchuk T."/>
            <person name="Wangdi T."/>
            <person name="Weiand M."/>
            <person name="Wilkinson J."/>
            <person name="Wilson A."/>
            <person name="Yadav S."/>
            <person name="Young G."/>
            <person name="Yu Q."/>
            <person name="Zembek L."/>
            <person name="Zhong D."/>
            <person name="Zimmer A."/>
            <person name="Zwirko Z."/>
            <person name="Jaffe D.B."/>
            <person name="Alvarez P."/>
            <person name="Brockman W."/>
            <person name="Butler J."/>
            <person name="Chin C."/>
            <person name="Gnerre S."/>
            <person name="Grabherr M."/>
            <person name="Kleber M."/>
            <person name="Mauceli E."/>
            <person name="MacCallum I."/>
        </authorList>
    </citation>
    <scope>NUCLEOTIDE SEQUENCE [LARGE SCALE GENOMIC DNA]</scope>
    <source>
        <strain evidence="13">MSH-3 / Tucson 14011-0111.49</strain>
    </source>
</reference>
<feature type="compositionally biased region" description="Pro residues" evidence="8">
    <location>
        <begin position="2010"/>
        <end position="2020"/>
    </location>
</feature>
<dbReference type="InterPro" id="IPR043162">
    <property type="entry name" value="DOCK_C_lobe_C"/>
</dbReference>
<dbReference type="Gene3D" id="2.60.40.150">
    <property type="entry name" value="C2 domain"/>
    <property type="match status" value="1"/>
</dbReference>
<keyword evidence="13" id="KW-1185">Reference proteome</keyword>
<dbReference type="InterPro" id="IPR046770">
    <property type="entry name" value="DOCKER_Lobe_B"/>
</dbReference>
<feature type="compositionally biased region" description="Basic residues" evidence="8">
    <location>
        <begin position="2124"/>
        <end position="2135"/>
    </location>
</feature>
<dbReference type="InterPro" id="IPR032376">
    <property type="entry name" value="DOCK_N"/>
</dbReference>
<evidence type="ECO:0000256" key="1">
    <source>
        <dbReference type="ARBA" id="ARBA00004496"/>
    </source>
</evidence>
<dbReference type="PROSITE" id="PS51650">
    <property type="entry name" value="C2_DOCK"/>
    <property type="match status" value="1"/>
</dbReference>
<keyword evidence="5" id="KW-0344">Guanine-nucleotide releasing factor</keyword>
<dbReference type="Gene3D" id="1.20.58.740">
    <property type="match status" value="1"/>
</dbReference>
<dbReference type="InterPro" id="IPR035892">
    <property type="entry name" value="C2_domain_sf"/>
</dbReference>
<feature type="non-terminal residue" evidence="12">
    <location>
        <position position="1"/>
    </location>
</feature>
<dbReference type="Gene3D" id="1.20.1270.350">
    <property type="entry name" value="Dedicator of cytokinesis N-terminal subdomain"/>
    <property type="match status" value="1"/>
</dbReference>
<feature type="region of interest" description="Disordered" evidence="8">
    <location>
        <begin position="1584"/>
        <end position="1628"/>
    </location>
</feature>
<dbReference type="FunFam" id="2.60.40.150:FF:000045">
    <property type="entry name" value="Dedicator of cytokinesis protein 4"/>
    <property type="match status" value="1"/>
</dbReference>
<dbReference type="InterPro" id="IPR056372">
    <property type="entry name" value="TPR_DOCK"/>
</dbReference>
<evidence type="ECO:0000256" key="3">
    <source>
        <dbReference type="ARBA" id="ARBA00022490"/>
    </source>
</evidence>
<feature type="region of interest" description="Disordered" evidence="8">
    <location>
        <begin position="2124"/>
        <end position="2153"/>
    </location>
</feature>
<evidence type="ECO:0000256" key="7">
    <source>
        <dbReference type="PROSITE-ProRule" id="PRU00983"/>
    </source>
</evidence>
<dbReference type="PANTHER" id="PTHR45653">
    <property type="entry name" value="DEDICATOR OF CYTOKINESIS"/>
    <property type="match status" value="1"/>
</dbReference>
<dbReference type="PROSITE" id="PS51651">
    <property type="entry name" value="DOCKER"/>
    <property type="match status" value="1"/>
</dbReference>
<dbReference type="Proteomes" id="UP000008744">
    <property type="component" value="Unassembled WGS sequence"/>
</dbReference>
<dbReference type="Pfam" id="PF20421">
    <property type="entry name" value="DHR-2_Lobe_C"/>
    <property type="match status" value="1"/>
</dbReference>
<feature type="compositionally biased region" description="Low complexity" evidence="8">
    <location>
        <begin position="1612"/>
        <end position="1628"/>
    </location>
</feature>
<dbReference type="InterPro" id="IPR036028">
    <property type="entry name" value="SH3-like_dom_sf"/>
</dbReference>
<dbReference type="SMR" id="B4G4H5"/>
<proteinExistence type="inferred from homology"/>
<evidence type="ECO:0000259" key="10">
    <source>
        <dbReference type="PROSITE" id="PS51650"/>
    </source>
</evidence>
<dbReference type="InterPro" id="IPR046773">
    <property type="entry name" value="DOCKER_Lobe_C"/>
</dbReference>
<dbReference type="GO" id="GO:0005737">
    <property type="term" value="C:cytoplasm"/>
    <property type="evidence" value="ECO:0007669"/>
    <property type="project" value="UniProtKB-SubCell"/>
</dbReference>
<keyword evidence="3" id="KW-0963">Cytoplasm</keyword>
<dbReference type="OrthoDB" id="18896at2759"/>
<evidence type="ECO:0000259" key="9">
    <source>
        <dbReference type="PROSITE" id="PS50002"/>
    </source>
</evidence>
<dbReference type="Pfam" id="PF14429">
    <property type="entry name" value="DOCK-C2"/>
    <property type="match status" value="1"/>
</dbReference>
<dbReference type="PANTHER" id="PTHR45653:SF12">
    <property type="entry name" value="SPONGE, ISOFORM E"/>
    <property type="match status" value="1"/>
</dbReference>
<dbReference type="HOGENOM" id="CLU_000595_2_0_1"/>
<dbReference type="Pfam" id="PF16172">
    <property type="entry name" value="DOCK_N"/>
    <property type="match status" value="1"/>
</dbReference>
<dbReference type="OMA" id="FCADTYG"/>
<dbReference type="SUPFAM" id="SSF48371">
    <property type="entry name" value="ARM repeat"/>
    <property type="match status" value="1"/>
</dbReference>
<dbReference type="GO" id="GO:0031267">
    <property type="term" value="F:small GTPase binding"/>
    <property type="evidence" value="ECO:0007669"/>
    <property type="project" value="TreeGrafter"/>
</dbReference>
<evidence type="ECO:0000256" key="4">
    <source>
        <dbReference type="ARBA" id="ARBA00022553"/>
    </source>
</evidence>
<protein>
    <submittedName>
        <fullName evidence="12">GL24194</fullName>
    </submittedName>
</protein>
<dbReference type="GO" id="GO:0005886">
    <property type="term" value="C:plasma membrane"/>
    <property type="evidence" value="ECO:0007669"/>
    <property type="project" value="TreeGrafter"/>
</dbReference>
<feature type="domain" description="C2 DOCK-type" evidence="10">
    <location>
        <begin position="431"/>
        <end position="598"/>
    </location>
</feature>
<feature type="region of interest" description="Disordered" evidence="8">
    <location>
        <begin position="1970"/>
        <end position="2024"/>
    </location>
</feature>
<dbReference type="CDD" id="cd11872">
    <property type="entry name" value="SH3_DOCK_AB"/>
    <property type="match status" value="1"/>
</dbReference>
<comment type="subcellular location">
    <subcellularLocation>
        <location evidence="1">Cytoplasm</location>
    </subcellularLocation>
</comment>
<dbReference type="InterPro" id="IPR026791">
    <property type="entry name" value="DOCK"/>
</dbReference>
<dbReference type="Pfam" id="PF06920">
    <property type="entry name" value="DHR-2_Lobe_A"/>
    <property type="match status" value="1"/>
</dbReference>
<evidence type="ECO:0000256" key="6">
    <source>
        <dbReference type="PROSITE-ProRule" id="PRU00192"/>
    </source>
</evidence>
<evidence type="ECO:0000313" key="12">
    <source>
        <dbReference type="EMBL" id="EDW24523.1"/>
    </source>
</evidence>
<dbReference type="PhylomeDB" id="B4G4H5"/>
<dbReference type="InterPro" id="IPR046769">
    <property type="entry name" value="DOCKER_Lobe_A"/>
</dbReference>
<organism evidence="13">
    <name type="scientific">Drosophila persimilis</name>
    <name type="common">Fruit fly</name>
    <dbReference type="NCBI Taxonomy" id="7234"/>
    <lineage>
        <taxon>Eukaryota</taxon>
        <taxon>Metazoa</taxon>
        <taxon>Ecdysozoa</taxon>
        <taxon>Arthropoda</taxon>
        <taxon>Hexapoda</taxon>
        <taxon>Insecta</taxon>
        <taxon>Pterygota</taxon>
        <taxon>Neoptera</taxon>
        <taxon>Endopterygota</taxon>
        <taxon>Diptera</taxon>
        <taxon>Brachycera</taxon>
        <taxon>Muscomorpha</taxon>
        <taxon>Ephydroidea</taxon>
        <taxon>Drosophilidae</taxon>
        <taxon>Drosophila</taxon>
        <taxon>Sophophora</taxon>
    </lineage>
</organism>
<evidence type="ECO:0000259" key="11">
    <source>
        <dbReference type="PROSITE" id="PS51651"/>
    </source>
</evidence>
<dbReference type="PROSITE" id="PS50002">
    <property type="entry name" value="SH3"/>
    <property type="match status" value="1"/>
</dbReference>
<evidence type="ECO:0000256" key="5">
    <source>
        <dbReference type="ARBA" id="ARBA00022658"/>
    </source>
</evidence>
<dbReference type="Pfam" id="PF23554">
    <property type="entry name" value="TPR_DOCK"/>
    <property type="match status" value="1"/>
</dbReference>
<feature type="compositionally biased region" description="Low complexity" evidence="8">
    <location>
        <begin position="2136"/>
        <end position="2145"/>
    </location>
</feature>
<comment type="similarity">
    <text evidence="7">Belongs to the DOCK family.</text>
</comment>
<keyword evidence="4" id="KW-0597">Phosphoprotein</keyword>
<dbReference type="EMBL" id="CH479179">
    <property type="protein sequence ID" value="EDW24523.1"/>
    <property type="molecule type" value="Genomic_DNA"/>
</dbReference>
<dbReference type="InterPro" id="IPR016024">
    <property type="entry name" value="ARM-type_fold"/>
</dbReference>
<dbReference type="eggNOG" id="KOG1998">
    <property type="taxonomic scope" value="Eukaryota"/>
</dbReference>
<evidence type="ECO:0000313" key="13">
    <source>
        <dbReference type="Proteomes" id="UP000008744"/>
    </source>
</evidence>
<feature type="domain" description="SH3" evidence="9">
    <location>
        <begin position="9"/>
        <end position="70"/>
    </location>
</feature>
<sequence>HGGTLIATPCHTPGQSIHNWHGDVRFGLSLDVGDSVDIVEECTHWYRGSCPRKSRAVGLFPKTYIHIKDLSKIDPVVAECTQVLREWSEIWKRLYVDREAYKFQTLRKVMFSILESRRELLSATMTQDQTLELQMVVVSKIDWGNRCLAPLHRHNSTKKYFCDICRKLGLDLVPREGPLAVDPHGIGIVKLYNVHVSSADNAKASSILTHHLYFCMRDFGHRIGGDDAEVYFFLYDGSRMRPLSERFLVKISRDGFSNYIEKLHSNCTVFTDLGAADLNEDLHLVAVVMRVGKIIQSDSIKKIEKSGSHGTGPTYRRPFGVGVLSLADIAHFDSSLEQASPASEEREYNFKLYQSEEKDFHLLPELMIKKSSGKYSPIQTGNQSTQGIVVSLKLLHGGLGQARQEQPLLFQGSTITRKMGFPDVIMPGDVRNDLFLSLERGEFERGGKNTGKNILVTVVVLDVAGNVLTDCLWGASGMDAQPQYRSMILYHQNAPSWNEMLRLSVPIDKFATAHVRFEFRHCSTRDKTEPKLFAFSFARLMETGGATLGDGQHELYVYKCEDPAKLQASNYLRLHSKEVFVLRSLLCSTKLTQNADLLSLLQWRAHPDTIQDSLTGVLRLNDEELVKFLQDVLDALFAMFSNEEGNSTQHSGLVFHVLVSIFSLLQSNKFQHFRPVMNEYIENHFAAALVYKGLITSVEHMAVFMTKAEHPDPFQKCFGSLEYIFKLLIQSRRLFARATGGQYEDSFRRDLHSLFTALNGMLAVPSYDVIIPTQEALLNSTGVVLEQLKDTLPAPELGMLARNMLDAIPRGAPIRLIQAKLHAVKDLVSGELFHEDDSRTVVLSVACKHLRMHLSRRDELRLCAEILSEILSQLFDLQREQREKVTNTLQHDLDSLCKNILGILIRTISIIMEGSNAVLPQLVSCLLGLLQLLDETHYKRYWDELSPNHKDPRDLKEFLSKSLLVYEELLTQDWHVFPNDWLVMKLAANDVLRMSLEEFAKPLVYRFLGAQAFDSQLWWSYFSLAVSFLTQPSLQLEQYREPKRLKILHSHGDMRVLMGFQILSMWSQLGEQKLHFIPSMVGPFLEVTLVPEPALRKATLSVFYDMMQCEQAARGSFRLVESELIDKLDLLISENKGDDEYRELFSTILLEKVQVENPNWKDAGIAFIGSVTRLLERLLDYRSVMQGEENRDKRMTCTVNLLNFYKNEINRKEMYLRYIYKLHNLHLQAENYTEAGFTLKLYASMLSWDRETQSFAPFDNSGQPEWQRKERLYHEILKYFDKGKCWEKGIPLCKELAQLYETRRFDYNKLSEILIQEAKFFQNILTQLRPEPEYFRVGFYGMGLPLFVRNKQFVYRGLEYERIGAFTQRLQTEFPSAQILGNNSPPDGAILNAPDQYIQISNVRPMGDAQALKTAMVPVPEKIARFYEVNDVTRFIYDRPMYKGPIDKDNEFKSLWIERTILDIASPLPGILRWFEVKQKSVLELTPVEYACEIISNAGKELSELIVQYRRDPKRNINPFSMRLQGTIDANVMGGISKYQEAFFSDHTDSGAALELHGQLAPSGVQPLHNRLLERFSQLKQSLSGMGRLKRQHSDSIVNTPLPPLPTEQRTAQAAASSSSSSQNANPNANYVYELDEIYTRPGDTVRPVDPLNSYQTLSKESLTIPLDESVAAPPVPNRPRSQNFVVNGGGGAMMDSPEVPPKRQPAVNSPNAPPLPPRGITPDKRASNPMIFNDFGGGDGVGRRHSSQQQQHGQKYAVVDISFDDPEADQQPHSLPPNFQDGGGGHLNVCFVPNDFRDSGISTTSSRELNNMNLNNLSEDSSSISAASTVHHREHCRISSNGSLDMHATVPSMNITQRESSTSSFDVEDMPVPPPPIPPKSLGVSSNGVLASEEALVLALAHSSNPNTQAYTQLNHSQNQNHSINNHHYHHQTLGQQLQQNGDDEGDGYSSLQHQPINGVAVAPALASAPLPSAPHQPHKPSSSTSTSTSTTTDTATETSDSSSTHSMTPPPPPPPPPSFNQFHQHPAAAVIVLPDSPAPAEAAHYCQDCLSSPSPPPTIITEQALVHATPGQATPQPHIEHCSCGLSFSVVQNQQEMMLSSRFSTLERQTLAYQVDQASGCQHHHHLHQHHHQPQSSQDAQAQTDFSYAQR</sequence>
<dbReference type="STRING" id="7234.B4G4H5"/>
<evidence type="ECO:0000256" key="8">
    <source>
        <dbReference type="SAM" id="MobiDB-lite"/>
    </source>
</evidence>
<dbReference type="GO" id="GO:0005085">
    <property type="term" value="F:guanyl-nucleotide exchange factor activity"/>
    <property type="evidence" value="ECO:0007669"/>
    <property type="project" value="UniProtKB-KW"/>
</dbReference>
<name>B4G4H5_DROPE</name>
<accession>B4G4H5</accession>
<dbReference type="InterPro" id="IPR043161">
    <property type="entry name" value="DOCK_C_lobe_A"/>
</dbReference>
<dbReference type="Gene3D" id="1.25.40.410">
    <property type="match status" value="1"/>
</dbReference>
<dbReference type="Pfam" id="PF20422">
    <property type="entry name" value="DHR-2_Lobe_B"/>
    <property type="match status" value="1"/>
</dbReference>
<feature type="region of interest" description="Disordered" evidence="8">
    <location>
        <begin position="1689"/>
        <end position="1717"/>
    </location>
</feature>
<feature type="compositionally biased region" description="Low complexity" evidence="8">
    <location>
        <begin position="1982"/>
        <end position="2009"/>
    </location>
</feature>
<dbReference type="InterPro" id="IPR027357">
    <property type="entry name" value="DOCKER_dom"/>
</dbReference>
<feature type="domain" description="DOCKER" evidence="11">
    <location>
        <begin position="1206"/>
        <end position="1621"/>
    </location>
</feature>
<feature type="region of interest" description="Disordered" evidence="8">
    <location>
        <begin position="1934"/>
        <end position="1954"/>
    </location>
</feature>
<dbReference type="SUPFAM" id="SSF50044">
    <property type="entry name" value="SH3-domain"/>
    <property type="match status" value="1"/>
</dbReference>